<protein>
    <submittedName>
        <fullName evidence="2">Uncharacterized protein</fullName>
    </submittedName>
</protein>
<evidence type="ECO:0000313" key="2">
    <source>
        <dbReference type="EMBL" id="AGB15149.1"/>
    </source>
</evidence>
<proteinExistence type="predicted"/>
<accession>L0I8W4</accession>
<gene>
    <name evidence="2" type="ordered locus">Halru_0514</name>
</gene>
<sequence>MDRRTLLQTGIAVGCVGLAGCLDILGDSGEGTEGDDGANDAEPAESDTAADANGERYELTRQSGQVVSDWLLPPGAVGVDAYDVEAFTPSRLGPYRDELPPTLTELADQMHYYLTGSLPEGTTWDPISMIATADYGWDGGTTIVARGSFETSHLGRLVTSDELTHRSEYGGLDVYEGDNDAVAFDQTTWVQTSADRPVETLERTIDAAAGDASRYADEHEPFGRLVDALPDGDVIKITDGAPGLGLMDIEGAIAKSEGYAVDGAETTATEAILFETAADATTEAGEDYLDAHRHRPAPDHESVAITVDGQLLVIESAIDTGDVPKIGAM</sequence>
<dbReference type="eggNOG" id="arCOG09132">
    <property type="taxonomic scope" value="Archaea"/>
</dbReference>
<dbReference type="EMBL" id="CP003050">
    <property type="protein sequence ID" value="AGB15149.1"/>
    <property type="molecule type" value="Genomic_DNA"/>
</dbReference>
<feature type="compositionally biased region" description="Acidic residues" evidence="1">
    <location>
        <begin position="30"/>
        <end position="45"/>
    </location>
</feature>
<dbReference type="KEGG" id="hru:Halru_0514"/>
<feature type="region of interest" description="Disordered" evidence="1">
    <location>
        <begin position="30"/>
        <end position="51"/>
    </location>
</feature>
<evidence type="ECO:0000256" key="1">
    <source>
        <dbReference type="SAM" id="MobiDB-lite"/>
    </source>
</evidence>
<dbReference type="PROSITE" id="PS51257">
    <property type="entry name" value="PROKAR_LIPOPROTEIN"/>
    <property type="match status" value="1"/>
</dbReference>
<name>L0I8W4_HALRX</name>
<dbReference type="AlphaFoldDB" id="L0I8W4"/>
<organism evidence="2 3">
    <name type="scientific">Halovivax ruber (strain DSM 18193 / JCM 13892 / XH-70)</name>
    <dbReference type="NCBI Taxonomy" id="797302"/>
    <lineage>
        <taxon>Archaea</taxon>
        <taxon>Methanobacteriati</taxon>
        <taxon>Methanobacteriota</taxon>
        <taxon>Stenosarchaea group</taxon>
        <taxon>Halobacteria</taxon>
        <taxon>Halobacteriales</taxon>
        <taxon>Natrialbaceae</taxon>
        <taxon>Halovivax</taxon>
    </lineage>
</organism>
<dbReference type="Proteomes" id="UP000010846">
    <property type="component" value="Chromosome"/>
</dbReference>
<reference evidence="2" key="1">
    <citation type="submission" date="2011-09" db="EMBL/GenBank/DDBJ databases">
        <title>Complete sequence of Halovivax ruber XH-70.</title>
        <authorList>
            <consortium name="US DOE Joint Genome Institute"/>
            <person name="Lucas S."/>
            <person name="Han J."/>
            <person name="Lapidus A."/>
            <person name="Cheng J.-F."/>
            <person name="Goodwin L."/>
            <person name="Pitluck S."/>
            <person name="Peters L."/>
            <person name="Mikhailova N."/>
            <person name="Davenport K."/>
            <person name="Detter J.C."/>
            <person name="Han C."/>
            <person name="Tapia R."/>
            <person name="Land M."/>
            <person name="Hauser L."/>
            <person name="Kyrpides N."/>
            <person name="Ivanova N."/>
            <person name="Pagani I."/>
            <person name="Sproer C."/>
            <person name="Anderson I."/>
            <person name="Woyke T."/>
        </authorList>
    </citation>
    <scope>NUCLEOTIDE SEQUENCE</scope>
    <source>
        <strain evidence="2">XH-70</strain>
    </source>
</reference>
<evidence type="ECO:0000313" key="3">
    <source>
        <dbReference type="Proteomes" id="UP000010846"/>
    </source>
</evidence>
<dbReference type="HOGENOM" id="CLU_843603_0_0_2"/>
<keyword evidence="3" id="KW-1185">Reference proteome</keyword>